<sequence>MITLDLPTFERPANATSLPKSTGSCFIDATPCLNSKWRYQSFGGS</sequence>
<reference evidence="1" key="1">
    <citation type="submission" date="2018-05" db="EMBL/GenBank/DDBJ databases">
        <authorList>
            <person name="Lanie J.A."/>
            <person name="Ng W.-L."/>
            <person name="Kazmierczak K.M."/>
            <person name="Andrzejewski T.M."/>
            <person name="Davidsen T.M."/>
            <person name="Wayne K.J."/>
            <person name="Tettelin H."/>
            <person name="Glass J.I."/>
            <person name="Rusch D."/>
            <person name="Podicherti R."/>
            <person name="Tsui H.-C.T."/>
            <person name="Winkler M.E."/>
        </authorList>
    </citation>
    <scope>NUCLEOTIDE SEQUENCE</scope>
</reference>
<accession>A0A382QHP8</accession>
<evidence type="ECO:0000313" key="1">
    <source>
        <dbReference type="EMBL" id="SVC84395.1"/>
    </source>
</evidence>
<organism evidence="1">
    <name type="scientific">marine metagenome</name>
    <dbReference type="NCBI Taxonomy" id="408172"/>
    <lineage>
        <taxon>unclassified sequences</taxon>
        <taxon>metagenomes</taxon>
        <taxon>ecological metagenomes</taxon>
    </lineage>
</organism>
<proteinExistence type="predicted"/>
<name>A0A382QHP8_9ZZZZ</name>
<dbReference type="AlphaFoldDB" id="A0A382QHP8"/>
<protein>
    <submittedName>
        <fullName evidence="1">Uncharacterized protein</fullName>
    </submittedName>
</protein>
<dbReference type="EMBL" id="UINC01114229">
    <property type="protein sequence ID" value="SVC84395.1"/>
    <property type="molecule type" value="Genomic_DNA"/>
</dbReference>
<gene>
    <name evidence="1" type="ORF">METZ01_LOCUS337249</name>
</gene>